<evidence type="ECO:0000313" key="1">
    <source>
        <dbReference type="EMBL" id="MBS2966587.1"/>
    </source>
</evidence>
<keyword evidence="2" id="KW-1185">Reference proteome</keyword>
<dbReference type="AlphaFoldDB" id="A0A8J7WVC4"/>
<comment type="caution">
    <text evidence="1">The sequence shown here is derived from an EMBL/GenBank/DDBJ whole genome shotgun (WGS) entry which is preliminary data.</text>
</comment>
<organism evidence="1 2">
    <name type="scientific">Actinocrinis puniceicyclus</name>
    <dbReference type="NCBI Taxonomy" id="977794"/>
    <lineage>
        <taxon>Bacteria</taxon>
        <taxon>Bacillati</taxon>
        <taxon>Actinomycetota</taxon>
        <taxon>Actinomycetes</taxon>
        <taxon>Catenulisporales</taxon>
        <taxon>Actinospicaceae</taxon>
        <taxon>Actinocrinis</taxon>
    </lineage>
</organism>
<proteinExistence type="predicted"/>
<gene>
    <name evidence="1" type="ORF">KGA66_26350</name>
</gene>
<reference evidence="1" key="1">
    <citation type="submission" date="2021-04" db="EMBL/GenBank/DDBJ databases">
        <title>Genome based classification of Actinospica acidithermotolerans sp. nov., an actinobacterium isolated from an Indonesian hot spring.</title>
        <authorList>
            <person name="Kusuma A.B."/>
            <person name="Putra K.E."/>
            <person name="Nafisah S."/>
            <person name="Loh J."/>
            <person name="Nouioui I."/>
            <person name="Goodfellow M."/>
        </authorList>
    </citation>
    <scope>NUCLEOTIDE SEQUENCE</scope>
    <source>
        <strain evidence="1">DSM 45618</strain>
    </source>
</reference>
<protein>
    <submittedName>
        <fullName evidence="1">Uncharacterized protein</fullName>
    </submittedName>
</protein>
<sequence length="211" mass="23990">MITADARVRFFDHFRRVVESARAEREALLRRQALYLLSFDQRADAAGWLAQHRGRLPRCLGGWSPTWPTARSLAASMTRHGDRTLLLEFIERGLSDERSQVANLNYWAYWVGETAAAECDDSFMPGGLGAWRGDRLLRHLVDRLDGALGYVDLNVHTTWALLAARPKLIVDDPRTSADLERRVGILLDTKPVSRQALGELESIRYALRLHR</sequence>
<name>A0A8J7WVC4_9ACTN</name>
<dbReference type="RefSeq" id="WP_211471809.1">
    <property type="nucleotide sequence ID" value="NZ_JAGSXH010000167.1"/>
</dbReference>
<dbReference type="Proteomes" id="UP000677913">
    <property type="component" value="Unassembled WGS sequence"/>
</dbReference>
<evidence type="ECO:0000313" key="2">
    <source>
        <dbReference type="Proteomes" id="UP000677913"/>
    </source>
</evidence>
<accession>A0A8J7WVC4</accession>
<dbReference type="EMBL" id="JAGSXH010000167">
    <property type="protein sequence ID" value="MBS2966587.1"/>
    <property type="molecule type" value="Genomic_DNA"/>
</dbReference>